<evidence type="ECO:0000313" key="1">
    <source>
        <dbReference type="EMBL" id="KAH6932634.1"/>
    </source>
</evidence>
<accession>A0ACB7SIZ3</accession>
<comment type="caution">
    <text evidence="1">The sequence shown here is derived from an EMBL/GenBank/DDBJ whole genome shotgun (WGS) entry which is preliminary data.</text>
</comment>
<dbReference type="Proteomes" id="UP000821845">
    <property type="component" value="Chromosome 4"/>
</dbReference>
<dbReference type="EMBL" id="CM023484">
    <property type="protein sequence ID" value="KAH6932634.1"/>
    <property type="molecule type" value="Genomic_DNA"/>
</dbReference>
<protein>
    <submittedName>
        <fullName evidence="1">Uncharacterized protein</fullName>
    </submittedName>
</protein>
<keyword evidence="2" id="KW-1185">Reference proteome</keyword>
<name>A0ACB7SIZ3_HYAAI</name>
<sequence length="268" mass="29380">MYADTVDKVQAATAVLKAQPHKTFVERVDTFLQRKEEWLALFRSDTATRGHNTKNFAEATIRVLKDFILNRVEAFNVVALVDAVAVTWEKYFVWHILCHVYSHVATPYLAYKRLLSSLPAGAADTIIVVGNGHFTVPSTSSPDLRYEVLAEVGWCTCGSGKPGAFCKHQALIHKWFGGLFPSAPAVSTNNRLQLGKLALGDKCPPRQFFEPFGGEEAPDDSCNPMQESHLAECAATVPAPDMDPPVQQQPNAQADPSPLGCLNIGSLW</sequence>
<gene>
    <name evidence="1" type="ORF">HPB50_008206</name>
</gene>
<organism evidence="1 2">
    <name type="scientific">Hyalomma asiaticum</name>
    <name type="common">Tick</name>
    <dbReference type="NCBI Taxonomy" id="266040"/>
    <lineage>
        <taxon>Eukaryota</taxon>
        <taxon>Metazoa</taxon>
        <taxon>Ecdysozoa</taxon>
        <taxon>Arthropoda</taxon>
        <taxon>Chelicerata</taxon>
        <taxon>Arachnida</taxon>
        <taxon>Acari</taxon>
        <taxon>Parasitiformes</taxon>
        <taxon>Ixodida</taxon>
        <taxon>Ixodoidea</taxon>
        <taxon>Ixodidae</taxon>
        <taxon>Hyalomminae</taxon>
        <taxon>Hyalomma</taxon>
    </lineage>
</organism>
<reference evidence="1" key="1">
    <citation type="submission" date="2020-05" db="EMBL/GenBank/DDBJ databases">
        <title>Large-scale comparative analyses of tick genomes elucidate their genetic diversity and vector capacities.</title>
        <authorList>
            <person name="Jia N."/>
            <person name="Wang J."/>
            <person name="Shi W."/>
            <person name="Du L."/>
            <person name="Sun Y."/>
            <person name="Zhan W."/>
            <person name="Jiang J."/>
            <person name="Wang Q."/>
            <person name="Zhang B."/>
            <person name="Ji P."/>
            <person name="Sakyi L.B."/>
            <person name="Cui X."/>
            <person name="Yuan T."/>
            <person name="Jiang B."/>
            <person name="Yang W."/>
            <person name="Lam T.T.-Y."/>
            <person name="Chang Q."/>
            <person name="Ding S."/>
            <person name="Wang X."/>
            <person name="Zhu J."/>
            <person name="Ruan X."/>
            <person name="Zhao L."/>
            <person name="Wei J."/>
            <person name="Que T."/>
            <person name="Du C."/>
            <person name="Cheng J."/>
            <person name="Dai P."/>
            <person name="Han X."/>
            <person name="Huang E."/>
            <person name="Gao Y."/>
            <person name="Liu J."/>
            <person name="Shao H."/>
            <person name="Ye R."/>
            <person name="Li L."/>
            <person name="Wei W."/>
            <person name="Wang X."/>
            <person name="Wang C."/>
            <person name="Yang T."/>
            <person name="Huo Q."/>
            <person name="Li W."/>
            <person name="Guo W."/>
            <person name="Chen H."/>
            <person name="Zhou L."/>
            <person name="Ni X."/>
            <person name="Tian J."/>
            <person name="Zhou Y."/>
            <person name="Sheng Y."/>
            <person name="Liu T."/>
            <person name="Pan Y."/>
            <person name="Xia L."/>
            <person name="Li J."/>
            <person name="Zhao F."/>
            <person name="Cao W."/>
        </authorList>
    </citation>
    <scope>NUCLEOTIDE SEQUENCE</scope>
    <source>
        <strain evidence="1">Hyas-2018</strain>
    </source>
</reference>
<evidence type="ECO:0000313" key="2">
    <source>
        <dbReference type="Proteomes" id="UP000821845"/>
    </source>
</evidence>
<proteinExistence type="predicted"/>